<dbReference type="InterPro" id="IPR035069">
    <property type="entry name" value="TTHA1013/TTHA0281-like"/>
</dbReference>
<dbReference type="Proteomes" id="UP000582837">
    <property type="component" value="Unassembled WGS sequence"/>
</dbReference>
<evidence type="ECO:0000313" key="1">
    <source>
        <dbReference type="EMBL" id="MBB6071068.1"/>
    </source>
</evidence>
<gene>
    <name evidence="1" type="ORF">HNQ61_002690</name>
</gene>
<comment type="caution">
    <text evidence="1">The sequence shown here is derived from an EMBL/GenBank/DDBJ whole genome shotgun (WGS) entry which is preliminary data.</text>
</comment>
<protein>
    <submittedName>
        <fullName evidence="1">Putative RNase H-like HicB family nuclease</fullName>
    </submittedName>
</protein>
<keyword evidence="2" id="KW-1185">Reference proteome</keyword>
<name>A0A841GZD4_9BACT</name>
<dbReference type="AlphaFoldDB" id="A0A841GZD4"/>
<evidence type="ECO:0000313" key="2">
    <source>
        <dbReference type="Proteomes" id="UP000582837"/>
    </source>
</evidence>
<sequence length="241" mass="25828">MTRISVGLEQGADGGLMAYALSLPGCAGVGATPEAAMAAFERSLVDWLRFLASAGERVPPADAELEVAVDEWMETDAAVLSGETAVLFVDDLRPLSQEEAEAGVQRLGDLRGRMLARVRRRRDVNLDVPAAPGISVRQVLEELARAHWWTLSRLGASPMAGAPDHTLARLDTSAALVVDRMTSLSDDQRGMRIELDGEEWTARKVLRRLLWLEWTLGGMALAGLAAAAPAEQATTEAAESA</sequence>
<organism evidence="1 2">
    <name type="scientific">Longimicrobium terrae</name>
    <dbReference type="NCBI Taxonomy" id="1639882"/>
    <lineage>
        <taxon>Bacteria</taxon>
        <taxon>Pseudomonadati</taxon>
        <taxon>Gemmatimonadota</taxon>
        <taxon>Longimicrobiia</taxon>
        <taxon>Longimicrobiales</taxon>
        <taxon>Longimicrobiaceae</taxon>
        <taxon>Longimicrobium</taxon>
    </lineage>
</organism>
<proteinExistence type="predicted"/>
<dbReference type="EMBL" id="JACHIA010000006">
    <property type="protein sequence ID" value="MBB6071068.1"/>
    <property type="molecule type" value="Genomic_DNA"/>
</dbReference>
<reference evidence="1 2" key="1">
    <citation type="submission" date="2020-08" db="EMBL/GenBank/DDBJ databases">
        <title>Genomic Encyclopedia of Type Strains, Phase IV (KMG-IV): sequencing the most valuable type-strain genomes for metagenomic binning, comparative biology and taxonomic classification.</title>
        <authorList>
            <person name="Goeker M."/>
        </authorList>
    </citation>
    <scope>NUCLEOTIDE SEQUENCE [LARGE SCALE GENOMIC DNA]</scope>
    <source>
        <strain evidence="1 2">DSM 29007</strain>
    </source>
</reference>
<dbReference type="RefSeq" id="WP_170033578.1">
    <property type="nucleotide sequence ID" value="NZ_JABDTL010000001.1"/>
</dbReference>
<dbReference type="Gene3D" id="3.30.160.250">
    <property type="match status" value="1"/>
</dbReference>
<accession>A0A841GZD4</accession>
<dbReference type="SUPFAM" id="SSF143100">
    <property type="entry name" value="TTHA1013/TTHA0281-like"/>
    <property type="match status" value="1"/>
</dbReference>